<reference evidence="5 7" key="2">
    <citation type="submission" date="2020-12" db="EMBL/GenBank/DDBJ databases">
        <title>FDA dAtabase for Regulatory Grade micrObial Sequences (FDA-ARGOS): Supporting development and validation of Infectious Disease Dx tests.</title>
        <authorList>
            <person name="Kerrigan L."/>
            <person name="Long C."/>
            <person name="Tallon L."/>
            <person name="Sadzewicz L."/>
            <person name="Zhao X."/>
            <person name="Boylan J."/>
            <person name="Ott S."/>
            <person name="Bowen H."/>
            <person name="Vavikolanu K."/>
            <person name="Mehta A."/>
            <person name="Aluvathingal J."/>
            <person name="Nadendla S."/>
            <person name="Yan Y."/>
            <person name="Sichtig H."/>
        </authorList>
    </citation>
    <scope>NUCLEOTIDE SEQUENCE [LARGE SCALE GENOMIC DNA]</scope>
    <source>
        <strain evidence="5 7">FDAARGOS_1026</strain>
    </source>
</reference>
<dbReference type="EMBL" id="CP066026">
    <property type="protein sequence ID" value="QQB89634.1"/>
    <property type="molecule type" value="Genomic_DNA"/>
</dbReference>
<dbReference type="InterPro" id="IPR007791">
    <property type="entry name" value="DjlA_N"/>
</dbReference>
<proteinExistence type="predicted"/>
<keyword evidence="7" id="KW-1185">Reference proteome</keyword>
<feature type="transmembrane region" description="Helical" evidence="2">
    <location>
        <begin position="78"/>
        <end position="106"/>
    </location>
</feature>
<dbReference type="KEGG" id="bdm:EQG53_00860"/>
<dbReference type="Pfam" id="PF05099">
    <property type="entry name" value="TerB"/>
    <property type="match status" value="1"/>
</dbReference>
<keyword evidence="2" id="KW-1133">Transmembrane helix</keyword>
<accession>A0A410NSY6</accession>
<protein>
    <submittedName>
        <fullName evidence="4">TerB family tellurite resistance protein</fullName>
    </submittedName>
</protein>
<organism evidence="4 6">
    <name type="scientific">Brevundimonas diminuta</name>
    <name type="common">Pseudomonas diminuta</name>
    <dbReference type="NCBI Taxonomy" id="293"/>
    <lineage>
        <taxon>Bacteria</taxon>
        <taxon>Pseudomonadati</taxon>
        <taxon>Pseudomonadota</taxon>
        <taxon>Alphaproteobacteria</taxon>
        <taxon>Caulobacterales</taxon>
        <taxon>Caulobacteraceae</taxon>
        <taxon>Brevundimonas</taxon>
    </lineage>
</organism>
<dbReference type="AlphaFoldDB" id="A0A410NSY6"/>
<dbReference type="SUPFAM" id="SSF158682">
    <property type="entry name" value="TerB-like"/>
    <property type="match status" value="1"/>
</dbReference>
<dbReference type="InterPro" id="IPR029024">
    <property type="entry name" value="TerB-like"/>
</dbReference>
<feature type="region of interest" description="Disordered" evidence="1">
    <location>
        <begin position="276"/>
        <end position="299"/>
    </location>
</feature>
<dbReference type="Gene3D" id="1.10.3680.10">
    <property type="entry name" value="TerB-like"/>
    <property type="match status" value="1"/>
</dbReference>
<dbReference type="Proteomes" id="UP000287388">
    <property type="component" value="Chromosome"/>
</dbReference>
<name>A0A410NSY6_BREDI</name>
<dbReference type="EMBL" id="CP035093">
    <property type="protein sequence ID" value="QAT13020.1"/>
    <property type="molecule type" value="Genomic_DNA"/>
</dbReference>
<dbReference type="RefSeq" id="WP_128718802.1">
    <property type="nucleotide sequence ID" value="NZ_BJNC01000020.1"/>
</dbReference>
<evidence type="ECO:0000313" key="6">
    <source>
        <dbReference type="Proteomes" id="UP000287388"/>
    </source>
</evidence>
<keyword evidence="2" id="KW-0812">Transmembrane</keyword>
<evidence type="ECO:0000259" key="3">
    <source>
        <dbReference type="Pfam" id="PF05099"/>
    </source>
</evidence>
<sequence>MTGEGVDSDLFGDDLDCVVADTLKFKRKLRIGEDAYAVLRAKNGLQSLWDVGGVAMSAGALAASPLIAGTFFASSAGWLSVIGIGVATTPVGWVIAAAAATGGAYYGVTRLVRKQMDTMVETIPRFINTPIDLLGMELFDLIGALAVRVASIDGDIDPAERETIVRHFIDEWGYDPLFVNTALDVLVANTGEVSVKAIAKALAEFQAASPDCNGVAMQAELLTFLRQVIEADGRLDEREELALDGIDATFRAERAITFGKVAKSVAGLGERAGAAMSDLKSRAKRTRPPKSPPLIAEET</sequence>
<evidence type="ECO:0000256" key="2">
    <source>
        <dbReference type="SAM" id="Phobius"/>
    </source>
</evidence>
<dbReference type="Proteomes" id="UP000596117">
    <property type="component" value="Chromosome"/>
</dbReference>
<reference evidence="4 6" key="1">
    <citation type="submission" date="2019-01" db="EMBL/GenBank/DDBJ databases">
        <title>Brevundimonas diminuta Genome sequencing and assembly.</title>
        <authorList>
            <person name="Chen H."/>
        </authorList>
    </citation>
    <scope>NUCLEOTIDE SEQUENCE [LARGE SCALE GENOMIC DNA]</scope>
    <source>
        <strain evidence="4">ATCC</strain>
        <strain evidence="6">ATCC(B) 19146</strain>
    </source>
</reference>
<feature type="domain" description="Co-chaperone DjlA N-terminal" evidence="3">
    <location>
        <begin position="144"/>
        <end position="250"/>
    </location>
</feature>
<evidence type="ECO:0000313" key="5">
    <source>
        <dbReference type="EMBL" id="QQB89634.1"/>
    </source>
</evidence>
<gene>
    <name evidence="4" type="ORF">EQG53_00860</name>
    <name evidence="5" type="ORF">I6H83_04105</name>
</gene>
<evidence type="ECO:0000256" key="1">
    <source>
        <dbReference type="SAM" id="MobiDB-lite"/>
    </source>
</evidence>
<dbReference type="CDD" id="cd07177">
    <property type="entry name" value="terB_like"/>
    <property type="match status" value="1"/>
</dbReference>
<evidence type="ECO:0000313" key="4">
    <source>
        <dbReference type="EMBL" id="QAT13020.1"/>
    </source>
</evidence>
<keyword evidence="2" id="KW-0472">Membrane</keyword>
<feature type="transmembrane region" description="Helical" evidence="2">
    <location>
        <begin position="48"/>
        <end position="72"/>
    </location>
</feature>
<evidence type="ECO:0000313" key="7">
    <source>
        <dbReference type="Proteomes" id="UP000596117"/>
    </source>
</evidence>